<feature type="compositionally biased region" description="Basic and acidic residues" evidence="1">
    <location>
        <begin position="37"/>
        <end position="48"/>
    </location>
</feature>
<evidence type="ECO:0000256" key="1">
    <source>
        <dbReference type="SAM" id="MobiDB-lite"/>
    </source>
</evidence>
<accession>A0AAD7W9C5</accession>
<feature type="region of interest" description="Disordered" evidence="1">
    <location>
        <begin position="1"/>
        <end position="111"/>
    </location>
</feature>
<evidence type="ECO:0000313" key="3">
    <source>
        <dbReference type="Proteomes" id="UP001221898"/>
    </source>
</evidence>
<feature type="compositionally biased region" description="Gly residues" evidence="1">
    <location>
        <begin position="52"/>
        <end position="65"/>
    </location>
</feature>
<dbReference type="Proteomes" id="UP001221898">
    <property type="component" value="Unassembled WGS sequence"/>
</dbReference>
<sequence length="111" mass="12089">MSLEWEGGEHRGAFRKKACGEKERMGRPGLHLAACSDIKRDPNGDKQPRGNNSGGQLWGNGTGGGERQRQGTQTRLEIQLEMSVSGGEAHLTRSSSLMEYITPPERRGGPD</sequence>
<organism evidence="2 3">
    <name type="scientific">Aldrovandia affinis</name>
    <dbReference type="NCBI Taxonomy" id="143900"/>
    <lineage>
        <taxon>Eukaryota</taxon>
        <taxon>Metazoa</taxon>
        <taxon>Chordata</taxon>
        <taxon>Craniata</taxon>
        <taxon>Vertebrata</taxon>
        <taxon>Euteleostomi</taxon>
        <taxon>Actinopterygii</taxon>
        <taxon>Neopterygii</taxon>
        <taxon>Teleostei</taxon>
        <taxon>Notacanthiformes</taxon>
        <taxon>Halosauridae</taxon>
        <taxon>Aldrovandia</taxon>
    </lineage>
</organism>
<dbReference type="EMBL" id="JAINUG010000207">
    <property type="protein sequence ID" value="KAJ8387674.1"/>
    <property type="molecule type" value="Genomic_DNA"/>
</dbReference>
<reference evidence="2" key="1">
    <citation type="journal article" date="2023" name="Science">
        <title>Genome structures resolve the early diversification of teleost fishes.</title>
        <authorList>
            <person name="Parey E."/>
            <person name="Louis A."/>
            <person name="Montfort J."/>
            <person name="Bouchez O."/>
            <person name="Roques C."/>
            <person name="Iampietro C."/>
            <person name="Lluch J."/>
            <person name="Castinel A."/>
            <person name="Donnadieu C."/>
            <person name="Desvignes T."/>
            <person name="Floi Bucao C."/>
            <person name="Jouanno E."/>
            <person name="Wen M."/>
            <person name="Mejri S."/>
            <person name="Dirks R."/>
            <person name="Jansen H."/>
            <person name="Henkel C."/>
            <person name="Chen W.J."/>
            <person name="Zahm M."/>
            <person name="Cabau C."/>
            <person name="Klopp C."/>
            <person name="Thompson A.W."/>
            <person name="Robinson-Rechavi M."/>
            <person name="Braasch I."/>
            <person name="Lecointre G."/>
            <person name="Bobe J."/>
            <person name="Postlethwait J.H."/>
            <person name="Berthelot C."/>
            <person name="Roest Crollius H."/>
            <person name="Guiguen Y."/>
        </authorList>
    </citation>
    <scope>NUCLEOTIDE SEQUENCE</scope>
    <source>
        <strain evidence="2">NC1722</strain>
    </source>
</reference>
<dbReference type="AlphaFoldDB" id="A0AAD7W9C5"/>
<protein>
    <submittedName>
        <fullName evidence="2">Uncharacterized protein</fullName>
    </submittedName>
</protein>
<feature type="compositionally biased region" description="Basic and acidic residues" evidence="1">
    <location>
        <begin position="7"/>
        <end position="26"/>
    </location>
</feature>
<evidence type="ECO:0000313" key="2">
    <source>
        <dbReference type="EMBL" id="KAJ8387674.1"/>
    </source>
</evidence>
<keyword evidence="3" id="KW-1185">Reference proteome</keyword>
<proteinExistence type="predicted"/>
<name>A0AAD7W9C5_9TELE</name>
<comment type="caution">
    <text evidence="2">The sequence shown here is derived from an EMBL/GenBank/DDBJ whole genome shotgun (WGS) entry which is preliminary data.</text>
</comment>
<gene>
    <name evidence="2" type="ORF">AAFF_G00151050</name>
</gene>